<dbReference type="PROSITE" id="PS50931">
    <property type="entry name" value="HTH_LYSR"/>
    <property type="match status" value="1"/>
</dbReference>
<reference evidence="6 7" key="1">
    <citation type="submission" date="2016-12" db="EMBL/GenBank/DDBJ databases">
        <title>Domibacillus sp. SAB 38T whole genome sequencing.</title>
        <authorList>
            <person name="Verma A."/>
            <person name="Ojha A.K."/>
            <person name="Krishnamurthi S."/>
        </authorList>
    </citation>
    <scope>NUCLEOTIDE SEQUENCE [LARGE SCALE GENOMIC DNA]</scope>
    <source>
        <strain evidence="6 7">SAB 38</strain>
    </source>
</reference>
<dbReference type="PANTHER" id="PTHR30126:SF78">
    <property type="entry name" value="HTH LYSR-TYPE DOMAIN-CONTAINING PROTEIN"/>
    <property type="match status" value="1"/>
</dbReference>
<dbReference type="PANTHER" id="PTHR30126">
    <property type="entry name" value="HTH-TYPE TRANSCRIPTIONAL REGULATOR"/>
    <property type="match status" value="1"/>
</dbReference>
<evidence type="ECO:0000259" key="5">
    <source>
        <dbReference type="PROSITE" id="PS50931"/>
    </source>
</evidence>
<dbReference type="Proteomes" id="UP000188613">
    <property type="component" value="Unassembled WGS sequence"/>
</dbReference>
<keyword evidence="7" id="KW-1185">Reference proteome</keyword>
<keyword evidence="3" id="KW-0238">DNA-binding</keyword>
<dbReference type="InterPro" id="IPR036390">
    <property type="entry name" value="WH_DNA-bd_sf"/>
</dbReference>
<comment type="similarity">
    <text evidence="1">Belongs to the LysR transcriptional regulatory family.</text>
</comment>
<comment type="caution">
    <text evidence="6">The sequence shown here is derived from an EMBL/GenBank/DDBJ whole genome shotgun (WGS) entry which is preliminary data.</text>
</comment>
<dbReference type="InterPro" id="IPR000847">
    <property type="entry name" value="LysR_HTH_N"/>
</dbReference>
<dbReference type="GO" id="GO:0000976">
    <property type="term" value="F:transcription cis-regulatory region binding"/>
    <property type="evidence" value="ECO:0007669"/>
    <property type="project" value="TreeGrafter"/>
</dbReference>
<evidence type="ECO:0000256" key="2">
    <source>
        <dbReference type="ARBA" id="ARBA00023015"/>
    </source>
</evidence>
<proteinExistence type="inferred from homology"/>
<dbReference type="EMBL" id="MSFI01000002">
    <property type="protein sequence ID" value="OMP68363.1"/>
    <property type="molecule type" value="Genomic_DNA"/>
</dbReference>
<accession>A0A1V2ABI9</accession>
<evidence type="ECO:0000256" key="4">
    <source>
        <dbReference type="ARBA" id="ARBA00023163"/>
    </source>
</evidence>
<organism evidence="6 7">
    <name type="scientific">Domibacillus epiphyticus</name>
    <dbReference type="NCBI Taxonomy" id="1714355"/>
    <lineage>
        <taxon>Bacteria</taxon>
        <taxon>Bacillati</taxon>
        <taxon>Bacillota</taxon>
        <taxon>Bacilli</taxon>
        <taxon>Bacillales</taxon>
        <taxon>Bacillaceae</taxon>
        <taxon>Domibacillus</taxon>
    </lineage>
</organism>
<sequence length="289" mass="33824">MDEKDWSILVTLYEERNITKAAHRLYISQPALTYRIQQLEKEFDTKIVSRGKKGVEFTVKGDYLVQYAKEMQMQLRKTKEHLLNMDNTVKGALRLGASGMFARYELPTLLKDFLSQYPDVEINLKTGWSADISQMLQKEEAHVGIIRGDYHWHDKKVLFHSEKICLASSTKVDFKDLPSLPRINYKTDQSLQHVIEQWWQETYTVPPLISMEVDRIDTCKQLVLNGLGYAILPEICVKKEDPLQMIPIVLPDHQYLLRNTWIFYRDVTLELVHVKAFINFLQQSKMKST</sequence>
<dbReference type="Gene3D" id="1.10.10.10">
    <property type="entry name" value="Winged helix-like DNA-binding domain superfamily/Winged helix DNA-binding domain"/>
    <property type="match status" value="1"/>
</dbReference>
<dbReference type="SUPFAM" id="SSF46785">
    <property type="entry name" value="Winged helix' DNA-binding domain"/>
    <property type="match status" value="1"/>
</dbReference>
<dbReference type="RefSeq" id="WP_076763469.1">
    <property type="nucleotide sequence ID" value="NZ_MSFI01000002.1"/>
</dbReference>
<evidence type="ECO:0000256" key="1">
    <source>
        <dbReference type="ARBA" id="ARBA00009437"/>
    </source>
</evidence>
<dbReference type="CDD" id="cd05466">
    <property type="entry name" value="PBP2_LTTR_substrate"/>
    <property type="match status" value="1"/>
</dbReference>
<dbReference type="SUPFAM" id="SSF53850">
    <property type="entry name" value="Periplasmic binding protein-like II"/>
    <property type="match status" value="1"/>
</dbReference>
<dbReference type="GO" id="GO:0003700">
    <property type="term" value="F:DNA-binding transcription factor activity"/>
    <property type="evidence" value="ECO:0007669"/>
    <property type="project" value="InterPro"/>
</dbReference>
<dbReference type="InterPro" id="IPR005119">
    <property type="entry name" value="LysR_subst-bd"/>
</dbReference>
<dbReference type="Pfam" id="PF00126">
    <property type="entry name" value="HTH_1"/>
    <property type="match status" value="1"/>
</dbReference>
<dbReference type="InterPro" id="IPR036388">
    <property type="entry name" value="WH-like_DNA-bd_sf"/>
</dbReference>
<dbReference type="OrthoDB" id="107670at2"/>
<evidence type="ECO:0000313" key="7">
    <source>
        <dbReference type="Proteomes" id="UP000188613"/>
    </source>
</evidence>
<dbReference type="Gene3D" id="3.40.190.290">
    <property type="match status" value="1"/>
</dbReference>
<feature type="domain" description="HTH lysR-type" evidence="5">
    <location>
        <begin position="1"/>
        <end position="58"/>
    </location>
</feature>
<keyword evidence="2" id="KW-0805">Transcription regulation</keyword>
<dbReference type="Pfam" id="PF03466">
    <property type="entry name" value="LysR_substrate"/>
    <property type="match status" value="1"/>
</dbReference>
<protein>
    <submittedName>
        <fullName evidence="6">LysR family transcriptional regulator</fullName>
    </submittedName>
</protein>
<gene>
    <name evidence="6" type="ORF">BTO28_01715</name>
</gene>
<dbReference type="STRING" id="1714355.BTO28_01715"/>
<dbReference type="PRINTS" id="PR00039">
    <property type="entry name" value="HTHLYSR"/>
</dbReference>
<dbReference type="AlphaFoldDB" id="A0A1V2ABI9"/>
<evidence type="ECO:0000313" key="6">
    <source>
        <dbReference type="EMBL" id="OMP68363.1"/>
    </source>
</evidence>
<name>A0A1V2ABI9_9BACI</name>
<evidence type="ECO:0000256" key="3">
    <source>
        <dbReference type="ARBA" id="ARBA00023125"/>
    </source>
</evidence>
<keyword evidence="4" id="KW-0804">Transcription</keyword>